<dbReference type="AlphaFoldDB" id="A0A7W6NWU3"/>
<comment type="caution">
    <text evidence="1">The sequence shown here is derived from an EMBL/GenBank/DDBJ whole genome shotgun (WGS) entry which is preliminary data.</text>
</comment>
<proteinExistence type="predicted"/>
<dbReference type="InterPro" id="IPR014063">
    <property type="entry name" value="Arsenate-R_ArsH"/>
</dbReference>
<organism evidence="1 2">
    <name type="scientific">Sphingomonas kyeonggiensis</name>
    <dbReference type="NCBI Taxonomy" id="1268553"/>
    <lineage>
        <taxon>Bacteria</taxon>
        <taxon>Pseudomonadati</taxon>
        <taxon>Pseudomonadota</taxon>
        <taxon>Alphaproteobacteria</taxon>
        <taxon>Sphingomonadales</taxon>
        <taxon>Sphingomonadaceae</taxon>
        <taxon>Sphingomonas</taxon>
    </lineage>
</organism>
<gene>
    <name evidence="1" type="ORF">GGR46_003056</name>
</gene>
<dbReference type="Gene3D" id="3.40.50.360">
    <property type="match status" value="1"/>
</dbReference>
<keyword evidence="2" id="KW-1185">Reference proteome</keyword>
<dbReference type="SUPFAM" id="SSF52218">
    <property type="entry name" value="Flavoproteins"/>
    <property type="match status" value="1"/>
</dbReference>
<accession>A0A7W6NWU3</accession>
<protein>
    <submittedName>
        <fullName evidence="1">NAD(P)H-dependent FMN reductase</fullName>
    </submittedName>
</protein>
<reference evidence="1 2" key="1">
    <citation type="submission" date="2020-08" db="EMBL/GenBank/DDBJ databases">
        <title>Genomic Encyclopedia of Type Strains, Phase IV (KMG-IV): sequencing the most valuable type-strain genomes for metagenomic binning, comparative biology and taxonomic classification.</title>
        <authorList>
            <person name="Goeker M."/>
        </authorList>
    </citation>
    <scope>NUCLEOTIDE SEQUENCE [LARGE SCALE GENOMIC DNA]</scope>
    <source>
        <strain evidence="1 2">DSM 101806</strain>
    </source>
</reference>
<evidence type="ECO:0000313" key="2">
    <source>
        <dbReference type="Proteomes" id="UP000557392"/>
    </source>
</evidence>
<dbReference type="InterPro" id="IPR029039">
    <property type="entry name" value="Flavoprotein-like_sf"/>
</dbReference>
<dbReference type="PANTHER" id="PTHR43590:SF1">
    <property type="entry name" value="ARSENIC RESISTANCE PROTEIN ARSH (AFU_ORTHOLOGUE AFUA_5G15030)"/>
    <property type="match status" value="1"/>
</dbReference>
<dbReference type="PANTHER" id="PTHR43590">
    <property type="entry name" value="ARSENIC RESISTANCE PROTEIN ARSH (AFU_ORTHOLOGUE AFUA_5G15030)"/>
    <property type="match status" value="1"/>
</dbReference>
<dbReference type="Proteomes" id="UP000557392">
    <property type="component" value="Unassembled WGS sequence"/>
</dbReference>
<dbReference type="EMBL" id="JACIEH010000003">
    <property type="protein sequence ID" value="MBB4099484.1"/>
    <property type="molecule type" value="Genomic_DNA"/>
</dbReference>
<evidence type="ECO:0000313" key="1">
    <source>
        <dbReference type="EMBL" id="MBB4099484.1"/>
    </source>
</evidence>
<name>A0A7W6NWU3_9SPHN</name>
<dbReference type="GO" id="GO:0016655">
    <property type="term" value="F:oxidoreductase activity, acting on NAD(P)H, quinone or similar compound as acceptor"/>
    <property type="evidence" value="ECO:0007669"/>
    <property type="project" value="TreeGrafter"/>
</dbReference>
<sequence length="109" mass="12668">MSAGTQSFNSANTLRLLGRWMRMFTIHNKSSVAMAYKEFGDDDRMRPPSYYDSIVEVMEELVRMTVLMRPRIAQLVHRYSERKEGCLPVAREDHSAIAIGRQNLTLDDW</sequence>